<keyword evidence="3" id="KW-1185">Reference proteome</keyword>
<keyword evidence="1" id="KW-0175">Coiled coil</keyword>
<name>A0AAN7LUE0_TRANT</name>
<evidence type="ECO:0000313" key="2">
    <source>
        <dbReference type="EMBL" id="KAK4792941.1"/>
    </source>
</evidence>
<proteinExistence type="predicted"/>
<comment type="caution">
    <text evidence="2">The sequence shown here is derived from an EMBL/GenBank/DDBJ whole genome shotgun (WGS) entry which is preliminary data.</text>
</comment>
<reference evidence="2 3" key="1">
    <citation type="journal article" date="2023" name="Hortic Res">
        <title>Pangenome of water caltrop reveals structural variations and asymmetric subgenome divergence after allopolyploidization.</title>
        <authorList>
            <person name="Zhang X."/>
            <person name="Chen Y."/>
            <person name="Wang L."/>
            <person name="Yuan Y."/>
            <person name="Fang M."/>
            <person name="Shi L."/>
            <person name="Lu R."/>
            <person name="Comes H.P."/>
            <person name="Ma Y."/>
            <person name="Chen Y."/>
            <person name="Huang G."/>
            <person name="Zhou Y."/>
            <person name="Zheng Z."/>
            <person name="Qiu Y."/>
        </authorList>
    </citation>
    <scope>NUCLEOTIDE SEQUENCE [LARGE SCALE GENOMIC DNA]</scope>
    <source>
        <strain evidence="2">F231</strain>
    </source>
</reference>
<dbReference type="InterPro" id="IPR053284">
    <property type="entry name" value="RGS1-HXK1_interactor"/>
</dbReference>
<sequence>MSTVAGAPEEKTNLPQNKPQSLEIATPWIDYSVRQMILLREDVQRSVNLFAEASRSQLFQILSTSSAHFALALDSLQDVKSAYSAHEDIFLGKIKEGVDVAVSHPMLTVGTMAGIGLLVLKKPRSFLYYKTLRLFLSEEAMLSKADAKMKELQQSVHLLKADCAKLEKSAQLAEEEIIRGRTKLRQAGKQIRSVIGSAYKIERQAGGLKEILSELPRREASRFRTQVSKLASEAKRERNALTKEVSKIGNFGISV</sequence>
<dbReference type="PANTHER" id="PTHR34554:SF1">
    <property type="entry name" value="ALANINE-TRNA LIGASE"/>
    <property type="match status" value="1"/>
</dbReference>
<protein>
    <submittedName>
        <fullName evidence="2">Uncharacterized protein</fullName>
    </submittedName>
</protein>
<feature type="coiled-coil region" evidence="1">
    <location>
        <begin position="142"/>
        <end position="176"/>
    </location>
</feature>
<organism evidence="2 3">
    <name type="scientific">Trapa natans</name>
    <name type="common">Water chestnut</name>
    <dbReference type="NCBI Taxonomy" id="22666"/>
    <lineage>
        <taxon>Eukaryota</taxon>
        <taxon>Viridiplantae</taxon>
        <taxon>Streptophyta</taxon>
        <taxon>Embryophyta</taxon>
        <taxon>Tracheophyta</taxon>
        <taxon>Spermatophyta</taxon>
        <taxon>Magnoliopsida</taxon>
        <taxon>eudicotyledons</taxon>
        <taxon>Gunneridae</taxon>
        <taxon>Pentapetalae</taxon>
        <taxon>rosids</taxon>
        <taxon>malvids</taxon>
        <taxon>Myrtales</taxon>
        <taxon>Lythraceae</taxon>
        <taxon>Trapa</taxon>
    </lineage>
</organism>
<dbReference type="PANTHER" id="PTHR34554">
    <property type="entry name" value="RGS1-HXK1-INTERACTING PROTEIN 1"/>
    <property type="match status" value="1"/>
</dbReference>
<evidence type="ECO:0000256" key="1">
    <source>
        <dbReference type="SAM" id="Coils"/>
    </source>
</evidence>
<dbReference type="EMBL" id="JAXQNO010000008">
    <property type="protein sequence ID" value="KAK4792941.1"/>
    <property type="molecule type" value="Genomic_DNA"/>
</dbReference>
<accession>A0AAN7LUE0</accession>
<evidence type="ECO:0000313" key="3">
    <source>
        <dbReference type="Proteomes" id="UP001346149"/>
    </source>
</evidence>
<gene>
    <name evidence="2" type="ORF">SAY86_023376</name>
</gene>
<dbReference type="Proteomes" id="UP001346149">
    <property type="component" value="Unassembled WGS sequence"/>
</dbReference>
<dbReference type="AlphaFoldDB" id="A0AAN7LUE0"/>